<reference evidence="3" key="1">
    <citation type="submission" date="2022-02" db="EMBL/GenBank/DDBJ databases">
        <authorList>
            <person name="Henning P.M."/>
            <person name="McCubbin A.G."/>
            <person name="Shore J.S."/>
        </authorList>
    </citation>
    <scope>NUCLEOTIDE SEQUENCE</scope>
    <source>
        <strain evidence="3">F60SS</strain>
        <tissue evidence="3">Leaves</tissue>
    </source>
</reference>
<gene>
    <name evidence="3" type="ORF">Tsubulata_002597</name>
</gene>
<dbReference type="Gene3D" id="3.60.130.10">
    <property type="entry name" value="Clavaminate synthase-like"/>
    <property type="match status" value="1"/>
</dbReference>
<evidence type="ECO:0000313" key="4">
    <source>
        <dbReference type="Proteomes" id="UP001141552"/>
    </source>
</evidence>
<dbReference type="Pfam" id="PF02668">
    <property type="entry name" value="TauD"/>
    <property type="match status" value="1"/>
</dbReference>
<dbReference type="GO" id="GO:0016491">
    <property type="term" value="F:oxidoreductase activity"/>
    <property type="evidence" value="ECO:0007669"/>
    <property type="project" value="UniProtKB-KW"/>
</dbReference>
<keyword evidence="4" id="KW-1185">Reference proteome</keyword>
<dbReference type="InterPro" id="IPR003819">
    <property type="entry name" value="TauD/TfdA-like"/>
</dbReference>
<dbReference type="Proteomes" id="UP001141552">
    <property type="component" value="Unassembled WGS sequence"/>
</dbReference>
<dbReference type="SUPFAM" id="SSF51197">
    <property type="entry name" value="Clavaminate synthase-like"/>
    <property type="match status" value="1"/>
</dbReference>
<feature type="domain" description="TauD/TfdA-like" evidence="2">
    <location>
        <begin position="44"/>
        <end position="327"/>
    </location>
</feature>
<dbReference type="FunFam" id="3.60.130.10:FF:000006">
    <property type="entry name" value="Clavaminate synthase-like protein At3g21360"/>
    <property type="match status" value="1"/>
</dbReference>
<proteinExistence type="predicted"/>
<accession>A0A9Q0J9G7</accession>
<protein>
    <recommendedName>
        <fullName evidence="2">TauD/TfdA-like domain-containing protein</fullName>
    </recommendedName>
</protein>
<dbReference type="InterPro" id="IPR042098">
    <property type="entry name" value="TauD-like_sf"/>
</dbReference>
<sequence length="354" mass="39858">MWSSSSNIFKEIQIPQQKHYDSLPFPSVLSPSVPSPSLSLFIDSIKTHKPFLESLLHKTGAVIFRGFPVATASEFNDVVEAFGYEEMPYIDGAAPRTQVVGRVYTANESPPEKLVPFHHEMVLHPKYPSKLFFFCEVEPESGGETPLVLSHLVHDIMKEKYPDFVGGLAEHGLTYTRLLPAETDPSAPHGRGWKSMFSTQDRKVAEERAAKNRARLEWLDDESGSDSSVKMITGPVPSFIRDEPMNRTIWFNSLYFGSVYRDDQNKLLGPITFGDGKPLPPDIVGDFINIVDEECVTIPWRRGDVMLIDNLAVLHARMPCFTPRRVLACLCKSPLCAGRDLIFVPFARKNINYQ</sequence>
<dbReference type="EMBL" id="JAKUCV010004971">
    <property type="protein sequence ID" value="KAJ4833353.1"/>
    <property type="molecule type" value="Genomic_DNA"/>
</dbReference>
<dbReference type="OrthoDB" id="408743at2759"/>
<evidence type="ECO:0000259" key="2">
    <source>
        <dbReference type="Pfam" id="PF02668"/>
    </source>
</evidence>
<dbReference type="PANTHER" id="PTHR10696">
    <property type="entry name" value="GAMMA-BUTYROBETAINE HYDROXYLASE-RELATED"/>
    <property type="match status" value="1"/>
</dbReference>
<organism evidence="3 4">
    <name type="scientific">Turnera subulata</name>
    <dbReference type="NCBI Taxonomy" id="218843"/>
    <lineage>
        <taxon>Eukaryota</taxon>
        <taxon>Viridiplantae</taxon>
        <taxon>Streptophyta</taxon>
        <taxon>Embryophyta</taxon>
        <taxon>Tracheophyta</taxon>
        <taxon>Spermatophyta</taxon>
        <taxon>Magnoliopsida</taxon>
        <taxon>eudicotyledons</taxon>
        <taxon>Gunneridae</taxon>
        <taxon>Pentapetalae</taxon>
        <taxon>rosids</taxon>
        <taxon>fabids</taxon>
        <taxon>Malpighiales</taxon>
        <taxon>Passifloraceae</taxon>
        <taxon>Turnera</taxon>
    </lineage>
</organism>
<comment type="caution">
    <text evidence="3">The sequence shown here is derived from an EMBL/GenBank/DDBJ whole genome shotgun (WGS) entry which is preliminary data.</text>
</comment>
<reference evidence="3" key="2">
    <citation type="journal article" date="2023" name="Plants (Basel)">
        <title>Annotation of the Turnera subulata (Passifloraceae) Draft Genome Reveals the S-Locus Evolved after the Divergence of Turneroideae from Passifloroideae in a Stepwise Manner.</title>
        <authorList>
            <person name="Henning P.M."/>
            <person name="Roalson E.H."/>
            <person name="Mir W."/>
            <person name="McCubbin A.G."/>
            <person name="Shore J.S."/>
        </authorList>
    </citation>
    <scope>NUCLEOTIDE SEQUENCE</scope>
    <source>
        <strain evidence="3">F60SS</strain>
    </source>
</reference>
<dbReference type="AlphaFoldDB" id="A0A9Q0J9G7"/>
<dbReference type="InterPro" id="IPR050411">
    <property type="entry name" value="AlphaKG_dependent_hydroxylases"/>
</dbReference>
<evidence type="ECO:0000313" key="3">
    <source>
        <dbReference type="EMBL" id="KAJ4833353.1"/>
    </source>
</evidence>
<evidence type="ECO:0000256" key="1">
    <source>
        <dbReference type="ARBA" id="ARBA00023002"/>
    </source>
</evidence>
<keyword evidence="1" id="KW-0560">Oxidoreductase</keyword>
<dbReference type="PANTHER" id="PTHR10696:SF21">
    <property type="entry name" value="TAUD_TFDA-LIKE DOMAIN-CONTAINING PROTEIN"/>
    <property type="match status" value="1"/>
</dbReference>
<name>A0A9Q0J9G7_9ROSI</name>